<feature type="transmembrane region" description="Helical" evidence="6">
    <location>
        <begin position="217"/>
        <end position="233"/>
    </location>
</feature>
<evidence type="ECO:0000256" key="1">
    <source>
        <dbReference type="ARBA" id="ARBA00004651"/>
    </source>
</evidence>
<evidence type="ECO:0000256" key="4">
    <source>
        <dbReference type="ARBA" id="ARBA00022989"/>
    </source>
</evidence>
<proteinExistence type="predicted"/>
<protein>
    <submittedName>
        <fullName evidence="8">MASE1 domain-containing protein</fullName>
    </submittedName>
</protein>
<feature type="transmembrane region" description="Helical" evidence="6">
    <location>
        <begin position="239"/>
        <end position="259"/>
    </location>
</feature>
<feature type="transmembrane region" description="Helical" evidence="6">
    <location>
        <begin position="51"/>
        <end position="74"/>
    </location>
</feature>
<name>A0ABR9GFN4_9GAMM</name>
<evidence type="ECO:0000256" key="2">
    <source>
        <dbReference type="ARBA" id="ARBA00022475"/>
    </source>
</evidence>
<evidence type="ECO:0000256" key="3">
    <source>
        <dbReference type="ARBA" id="ARBA00022692"/>
    </source>
</evidence>
<keyword evidence="9" id="KW-1185">Reference proteome</keyword>
<accession>A0ABR9GFN4</accession>
<reference evidence="8 9" key="1">
    <citation type="submission" date="2020-09" db="EMBL/GenBank/DDBJ databases">
        <title>Dyella sp. 7MK23 isolated from forest soil.</title>
        <authorList>
            <person name="Fu J."/>
        </authorList>
    </citation>
    <scope>NUCLEOTIDE SEQUENCE [LARGE SCALE GENOMIC DNA]</scope>
    <source>
        <strain evidence="8 9">7MK23</strain>
    </source>
</reference>
<keyword evidence="4 6" id="KW-1133">Transmembrane helix</keyword>
<feature type="transmembrane region" description="Helical" evidence="6">
    <location>
        <begin position="132"/>
        <end position="151"/>
    </location>
</feature>
<keyword evidence="3 6" id="KW-0812">Transmembrane</keyword>
<dbReference type="InterPro" id="IPR007895">
    <property type="entry name" value="MASE1"/>
</dbReference>
<dbReference type="Pfam" id="PF05231">
    <property type="entry name" value="MASE1"/>
    <property type="match status" value="1"/>
</dbReference>
<feature type="transmembrane region" description="Helical" evidence="6">
    <location>
        <begin position="172"/>
        <end position="188"/>
    </location>
</feature>
<keyword evidence="2" id="KW-1003">Cell membrane</keyword>
<organism evidence="8 9">
    <name type="scientific">Dyella acidiphila</name>
    <dbReference type="NCBI Taxonomy" id="2775866"/>
    <lineage>
        <taxon>Bacteria</taxon>
        <taxon>Pseudomonadati</taxon>
        <taxon>Pseudomonadota</taxon>
        <taxon>Gammaproteobacteria</taxon>
        <taxon>Lysobacterales</taxon>
        <taxon>Rhodanobacteraceae</taxon>
        <taxon>Dyella</taxon>
    </lineage>
</organism>
<evidence type="ECO:0000313" key="8">
    <source>
        <dbReference type="EMBL" id="MBE1162867.1"/>
    </source>
</evidence>
<evidence type="ECO:0000256" key="6">
    <source>
        <dbReference type="SAM" id="Phobius"/>
    </source>
</evidence>
<dbReference type="EMBL" id="JACZZA010000018">
    <property type="protein sequence ID" value="MBE1162867.1"/>
    <property type="molecule type" value="Genomic_DNA"/>
</dbReference>
<evidence type="ECO:0000259" key="7">
    <source>
        <dbReference type="Pfam" id="PF05231"/>
    </source>
</evidence>
<comment type="caution">
    <text evidence="8">The sequence shown here is derived from an EMBL/GenBank/DDBJ whole genome shotgun (WGS) entry which is preliminary data.</text>
</comment>
<feature type="transmembrane region" description="Helical" evidence="6">
    <location>
        <begin position="86"/>
        <end position="112"/>
    </location>
</feature>
<keyword evidence="5 6" id="KW-0472">Membrane</keyword>
<dbReference type="Proteomes" id="UP000651010">
    <property type="component" value="Unassembled WGS sequence"/>
</dbReference>
<evidence type="ECO:0000313" key="9">
    <source>
        <dbReference type="Proteomes" id="UP000651010"/>
    </source>
</evidence>
<comment type="subcellular location">
    <subcellularLocation>
        <location evidence="1">Cell membrane</location>
        <topology evidence="1">Multi-pass membrane protein</topology>
    </subcellularLocation>
</comment>
<feature type="domain" description="MASE1" evidence="7">
    <location>
        <begin position="4"/>
        <end position="267"/>
    </location>
</feature>
<gene>
    <name evidence="8" type="ORF">IGX34_20990</name>
</gene>
<evidence type="ECO:0000256" key="5">
    <source>
        <dbReference type="ARBA" id="ARBA00023136"/>
    </source>
</evidence>
<sequence>MLRPYASSVWAITCGLRMACLLLMPYRYWPSLALAEVGPLIYQNLESAGEFGLAWTIANSIPPILYAMPVVWWCRHKLALFASRRAVAVNALFICMSLAALVWTVAIFVVLATVTQSNPYRFHVLNVVQVFLGRYIGMLTLVPLAIAFKLLKPATLRKQAVQWFKSQLTLEMVMLLLPSLAVLMWMGLRASPDAQQVIRMAMFLPAAWLTMKHGWRAAAIGIAAVTTCIFINMQVMHNAIGLVGAQAFVAFASTCLFALGTRITMQQAAEEQERLDAKAALKLAQQGIYLCEMRMRQAAQSLEQIGGTMQLTQTRLLNRFKHMLPLMEGQNYYKQAATTQSQVFRLAESMHPTAWRERGLPAALRETIGRCLDEAGFAYHFAIKGRGLSQLSPGTHAAIYRLACEALVHLCAQETWTTLTTSLRGGYTNGQRWALLRIEAADDPFGFDDMPPHTPDITQLALKLGTSGLGIDAMRDYVRLYDGDLHVRLWADKCRITFLLLDASQQVRDRHTASPALEVYIR</sequence>